<dbReference type="SUPFAM" id="SSF53335">
    <property type="entry name" value="S-adenosyl-L-methionine-dependent methyltransferases"/>
    <property type="match status" value="1"/>
</dbReference>
<evidence type="ECO:0000313" key="4">
    <source>
        <dbReference type="Proteomes" id="UP000190037"/>
    </source>
</evidence>
<proteinExistence type="predicted"/>
<accession>A0A1T3P863</accession>
<gene>
    <name evidence="3" type="ORF">B4N89_17620</name>
</gene>
<dbReference type="RefSeq" id="WP_078979430.1">
    <property type="nucleotide sequence ID" value="NZ_MWQN01000001.1"/>
</dbReference>
<dbReference type="STRING" id="159449.B4N89_17620"/>
<dbReference type="EMBL" id="MWQN01000001">
    <property type="protein sequence ID" value="OPC85105.1"/>
    <property type="molecule type" value="Genomic_DNA"/>
</dbReference>
<evidence type="ECO:0000313" key="3">
    <source>
        <dbReference type="EMBL" id="OPC85105.1"/>
    </source>
</evidence>
<comment type="caution">
    <text evidence="3">The sequence shown here is derived from an EMBL/GenBank/DDBJ whole genome shotgun (WGS) entry which is preliminary data.</text>
</comment>
<keyword evidence="1" id="KW-0808">Transferase</keyword>
<dbReference type="InterPro" id="IPR013216">
    <property type="entry name" value="Methyltransf_11"/>
</dbReference>
<dbReference type="InterPro" id="IPR029063">
    <property type="entry name" value="SAM-dependent_MTases_sf"/>
</dbReference>
<organism evidence="3 4">
    <name type="scientific">Embleya scabrispora</name>
    <dbReference type="NCBI Taxonomy" id="159449"/>
    <lineage>
        <taxon>Bacteria</taxon>
        <taxon>Bacillati</taxon>
        <taxon>Actinomycetota</taxon>
        <taxon>Actinomycetes</taxon>
        <taxon>Kitasatosporales</taxon>
        <taxon>Streptomycetaceae</taxon>
        <taxon>Embleya</taxon>
    </lineage>
</organism>
<protein>
    <recommendedName>
        <fullName evidence="2">Methyltransferase type 11 domain-containing protein</fullName>
    </recommendedName>
</protein>
<evidence type="ECO:0000256" key="1">
    <source>
        <dbReference type="ARBA" id="ARBA00022679"/>
    </source>
</evidence>
<dbReference type="OrthoDB" id="9769602at2"/>
<dbReference type="Gene3D" id="3.40.50.150">
    <property type="entry name" value="Vaccinia Virus protein VP39"/>
    <property type="match status" value="1"/>
</dbReference>
<dbReference type="PANTHER" id="PTHR44068">
    <property type="entry name" value="ZGC:194242"/>
    <property type="match status" value="1"/>
</dbReference>
<dbReference type="PANTHER" id="PTHR44068:SF11">
    <property type="entry name" value="GERANYL DIPHOSPHATE 2-C-METHYLTRANSFERASE"/>
    <property type="match status" value="1"/>
</dbReference>
<dbReference type="Pfam" id="PF08241">
    <property type="entry name" value="Methyltransf_11"/>
    <property type="match status" value="1"/>
</dbReference>
<dbReference type="AlphaFoldDB" id="A0A1T3P863"/>
<dbReference type="CDD" id="cd02440">
    <property type="entry name" value="AdoMet_MTases"/>
    <property type="match status" value="1"/>
</dbReference>
<sequence>MAVDEYSESAQAAPTPEEVGASYDEFGDLYGLILGDAAIHVGMWVTPGARTRAAGLTDLANLAMDRQTDHYIAALDLGPDDQLLDIGCGTGGPALRAARATGARVTGITVSGSQVELCRARADEAGLADRVGFALADAMDLGKEYEDESYDAAWAIDSFAHMDNRLAVLRQAWRVLRPGGRLLFTEFTKRGEPTPEHLAVWRAVWTSPPPQAPAALLERVTTEAGFDLERLENHTDSFVVTGDLMDIFYREHHERILARYGAETTASMDAAMPKLRELIDEYMGYYVFVVRKPH</sequence>
<evidence type="ECO:0000259" key="2">
    <source>
        <dbReference type="Pfam" id="PF08241"/>
    </source>
</evidence>
<dbReference type="Proteomes" id="UP000190037">
    <property type="component" value="Unassembled WGS sequence"/>
</dbReference>
<name>A0A1T3P863_9ACTN</name>
<reference evidence="3 4" key="1">
    <citation type="submission" date="2017-03" db="EMBL/GenBank/DDBJ databases">
        <title>Draft genome sequence of Streptomyces scabrisporus NF3, endophyte isolated from Amphipterygium adstringens.</title>
        <authorList>
            <person name="Vazquez M."/>
            <person name="Ceapa C.D."/>
            <person name="Rodriguez Luna D."/>
            <person name="Sanchez Esquivel S."/>
        </authorList>
    </citation>
    <scope>NUCLEOTIDE SEQUENCE [LARGE SCALE GENOMIC DNA]</scope>
    <source>
        <strain evidence="3 4">NF3</strain>
    </source>
</reference>
<dbReference type="GO" id="GO:0008757">
    <property type="term" value="F:S-adenosylmethionine-dependent methyltransferase activity"/>
    <property type="evidence" value="ECO:0007669"/>
    <property type="project" value="InterPro"/>
</dbReference>
<keyword evidence="4" id="KW-1185">Reference proteome</keyword>
<feature type="domain" description="Methyltransferase type 11" evidence="2">
    <location>
        <begin position="84"/>
        <end position="184"/>
    </location>
</feature>
<dbReference type="InterPro" id="IPR050447">
    <property type="entry name" value="Erg6_SMT_methyltransf"/>
</dbReference>